<dbReference type="EC" id="2.7.13.3" evidence="6"/>
<evidence type="ECO:0000256" key="2">
    <source>
        <dbReference type="ARBA" id="ARBA00001936"/>
    </source>
</evidence>
<evidence type="ECO:0000256" key="17">
    <source>
        <dbReference type="ARBA" id="ARBA00022989"/>
    </source>
</evidence>
<evidence type="ECO:0000256" key="21">
    <source>
        <dbReference type="ARBA" id="ARBA00023136"/>
    </source>
</evidence>
<evidence type="ECO:0000256" key="6">
    <source>
        <dbReference type="ARBA" id="ARBA00012438"/>
    </source>
</evidence>
<keyword evidence="21 25" id="KW-0472">Membrane</keyword>
<dbReference type="Gene3D" id="3.30.565.10">
    <property type="entry name" value="Histidine kinase-like ATPase, C-terminal domain"/>
    <property type="match status" value="1"/>
</dbReference>
<dbReference type="AlphaFoldDB" id="A0A9W6SGQ2"/>
<evidence type="ECO:0000259" key="26">
    <source>
        <dbReference type="PROSITE" id="PS50109"/>
    </source>
</evidence>
<keyword evidence="19" id="KW-0346">Stress response</keyword>
<dbReference type="Pfam" id="PF00672">
    <property type="entry name" value="HAMP"/>
    <property type="match status" value="1"/>
</dbReference>
<evidence type="ECO:0000256" key="23">
    <source>
        <dbReference type="ARBA" id="ARBA00040454"/>
    </source>
</evidence>
<keyword evidence="14" id="KW-0067">ATP-binding</keyword>
<dbReference type="GO" id="GO:0000155">
    <property type="term" value="F:phosphorelay sensor kinase activity"/>
    <property type="evidence" value="ECO:0007669"/>
    <property type="project" value="InterPro"/>
</dbReference>
<accession>A0A9W6SGQ2</accession>
<evidence type="ECO:0000313" key="28">
    <source>
        <dbReference type="EMBL" id="GLZ75690.1"/>
    </source>
</evidence>
<dbReference type="InterPro" id="IPR005467">
    <property type="entry name" value="His_kinase_dom"/>
</dbReference>
<keyword evidence="22" id="KW-0464">Manganese</keyword>
<dbReference type="Pfam" id="PF00512">
    <property type="entry name" value="HisKA"/>
    <property type="match status" value="1"/>
</dbReference>
<name>A0A9W6SGQ2_9ACTN</name>
<evidence type="ECO:0000256" key="1">
    <source>
        <dbReference type="ARBA" id="ARBA00000085"/>
    </source>
</evidence>
<evidence type="ECO:0000256" key="5">
    <source>
        <dbReference type="ARBA" id="ARBA00004651"/>
    </source>
</evidence>
<keyword evidence="12 28" id="KW-0418">Kinase</keyword>
<evidence type="ECO:0000256" key="7">
    <source>
        <dbReference type="ARBA" id="ARBA00022475"/>
    </source>
</evidence>
<dbReference type="InterPro" id="IPR003661">
    <property type="entry name" value="HisK_dim/P_dom"/>
</dbReference>
<dbReference type="CDD" id="cd00075">
    <property type="entry name" value="HATPase"/>
    <property type="match status" value="1"/>
</dbReference>
<comment type="caution">
    <text evidence="28">The sequence shown here is derived from an EMBL/GenBank/DDBJ whole genome shotgun (WGS) entry which is preliminary data.</text>
</comment>
<proteinExistence type="predicted"/>
<evidence type="ECO:0000256" key="4">
    <source>
        <dbReference type="ARBA" id="ARBA00001968"/>
    </source>
</evidence>
<dbReference type="InterPro" id="IPR003594">
    <property type="entry name" value="HATPase_dom"/>
</dbReference>
<evidence type="ECO:0000256" key="16">
    <source>
        <dbReference type="ARBA" id="ARBA00022912"/>
    </source>
</evidence>
<keyword evidence="9" id="KW-0808">Transferase</keyword>
<protein>
    <recommendedName>
        <fullName evidence="23">Signal transduction histidine-protein kinase/phosphatase MprB</fullName>
        <ecNumber evidence="6">2.7.13.3</ecNumber>
    </recommendedName>
    <alternativeName>
        <fullName evidence="24">Mycobacterial persistence regulator B</fullName>
    </alternativeName>
</protein>
<dbReference type="EMBL" id="BSTX01000001">
    <property type="protein sequence ID" value="GLZ75690.1"/>
    <property type="molecule type" value="Genomic_DNA"/>
</dbReference>
<evidence type="ECO:0000256" key="11">
    <source>
        <dbReference type="ARBA" id="ARBA00022741"/>
    </source>
</evidence>
<evidence type="ECO:0000256" key="24">
    <source>
        <dbReference type="ARBA" id="ARBA00041776"/>
    </source>
</evidence>
<dbReference type="InterPro" id="IPR050980">
    <property type="entry name" value="2C_sensor_his_kinase"/>
</dbReference>
<dbReference type="SUPFAM" id="SSF158472">
    <property type="entry name" value="HAMP domain-like"/>
    <property type="match status" value="1"/>
</dbReference>
<dbReference type="PROSITE" id="PS50109">
    <property type="entry name" value="HIS_KIN"/>
    <property type="match status" value="1"/>
</dbReference>
<keyword evidence="15" id="KW-0460">Magnesium</keyword>
<comment type="catalytic activity">
    <reaction evidence="1">
        <text>ATP + protein L-histidine = ADP + protein N-phospho-L-histidine.</text>
        <dbReference type="EC" id="2.7.13.3"/>
    </reaction>
</comment>
<organism evidence="28 29">
    <name type="scientific">Actinorhabdospora filicis</name>
    <dbReference type="NCBI Taxonomy" id="1785913"/>
    <lineage>
        <taxon>Bacteria</taxon>
        <taxon>Bacillati</taxon>
        <taxon>Actinomycetota</taxon>
        <taxon>Actinomycetes</taxon>
        <taxon>Micromonosporales</taxon>
        <taxon>Micromonosporaceae</taxon>
        <taxon>Actinorhabdospora</taxon>
    </lineage>
</organism>
<feature type="transmembrane region" description="Helical" evidence="25">
    <location>
        <begin position="43"/>
        <end position="63"/>
    </location>
</feature>
<comment type="cofactor">
    <cofactor evidence="2">
        <name>Mn(2+)</name>
        <dbReference type="ChEBI" id="CHEBI:29035"/>
    </cofactor>
</comment>
<dbReference type="SUPFAM" id="SSF55874">
    <property type="entry name" value="ATPase domain of HSP90 chaperone/DNA topoisomerase II/histidine kinase"/>
    <property type="match status" value="1"/>
</dbReference>
<evidence type="ECO:0000256" key="19">
    <source>
        <dbReference type="ARBA" id="ARBA00023016"/>
    </source>
</evidence>
<dbReference type="FunFam" id="3.30.565.10:FF:000006">
    <property type="entry name" value="Sensor histidine kinase WalK"/>
    <property type="match status" value="1"/>
</dbReference>
<dbReference type="CDD" id="cd06225">
    <property type="entry name" value="HAMP"/>
    <property type="match status" value="1"/>
</dbReference>
<evidence type="ECO:0000256" key="10">
    <source>
        <dbReference type="ARBA" id="ARBA00022692"/>
    </source>
</evidence>
<feature type="domain" description="HAMP" evidence="27">
    <location>
        <begin position="88"/>
        <end position="140"/>
    </location>
</feature>
<evidence type="ECO:0000259" key="27">
    <source>
        <dbReference type="PROSITE" id="PS50885"/>
    </source>
</evidence>
<evidence type="ECO:0000256" key="13">
    <source>
        <dbReference type="ARBA" id="ARBA00022801"/>
    </source>
</evidence>
<keyword evidence="29" id="KW-1185">Reference proteome</keyword>
<gene>
    <name evidence="28" type="ORF">Afil01_04970</name>
</gene>
<dbReference type="PRINTS" id="PR00344">
    <property type="entry name" value="BCTRLSENSOR"/>
</dbReference>
<dbReference type="Gene3D" id="1.10.287.130">
    <property type="match status" value="1"/>
</dbReference>
<evidence type="ECO:0000256" key="22">
    <source>
        <dbReference type="ARBA" id="ARBA00023211"/>
    </source>
</evidence>
<dbReference type="SMART" id="SM00388">
    <property type="entry name" value="HisKA"/>
    <property type="match status" value="1"/>
</dbReference>
<keyword evidence="8" id="KW-0597">Phosphoprotein</keyword>
<dbReference type="SUPFAM" id="SSF47384">
    <property type="entry name" value="Homodimeric domain of signal transducing histidine kinase"/>
    <property type="match status" value="1"/>
</dbReference>
<evidence type="ECO:0000256" key="18">
    <source>
        <dbReference type="ARBA" id="ARBA00023012"/>
    </source>
</evidence>
<keyword evidence="20" id="KW-0843">Virulence</keyword>
<evidence type="ECO:0000256" key="25">
    <source>
        <dbReference type="SAM" id="Phobius"/>
    </source>
</evidence>
<comment type="cofactor">
    <cofactor evidence="4">
        <name>a divalent metal cation</name>
        <dbReference type="ChEBI" id="CHEBI:60240"/>
    </cofactor>
</comment>
<sequence length="358" mass="38503">MKVPAFLDSPRARAADTGPLGKLWIWLGDVAPRPLDPIGSFKIKITILLVGSGCFGLLVFWALLGFLPWKMATIAIAGAVFVSRVLAHGMTSPLREMTAGVRQMARGDYDVRVRATSQDEVGVLAEAFNHMAGDLATVDRERRELIANVSHELRTPITALHAVLENIVDGVSQPDPDTLRTALAQTERLGRLVGELLDVSRLDAGAVPLRRATFDVRPFLRQVAAEQALHTHSDITIDVQAPPRLTAHADRARLHQVVANLLDNAVRHSPPGGTITLSAASADHDLLLEVADQGPGIPAGDRLRVFERFTRGGNAGRNDGGTGLGLSISRWIVDLHGGRIAVADTPTGCLIRVRLPRA</sequence>
<keyword evidence="13" id="KW-0378">Hydrolase</keyword>
<reference evidence="28" key="1">
    <citation type="submission" date="2023-03" db="EMBL/GenBank/DDBJ databases">
        <title>Actinorhabdospora filicis NBRC 111898.</title>
        <authorList>
            <person name="Ichikawa N."/>
            <person name="Sato H."/>
            <person name="Tonouchi N."/>
        </authorList>
    </citation>
    <scope>NUCLEOTIDE SEQUENCE</scope>
    <source>
        <strain evidence="28">NBRC 111898</strain>
    </source>
</reference>
<dbReference type="GO" id="GO:0004721">
    <property type="term" value="F:phosphoprotein phosphatase activity"/>
    <property type="evidence" value="ECO:0007669"/>
    <property type="project" value="UniProtKB-KW"/>
</dbReference>
<feature type="domain" description="Histidine kinase" evidence="26">
    <location>
        <begin position="148"/>
        <end position="358"/>
    </location>
</feature>
<dbReference type="GO" id="GO:0005524">
    <property type="term" value="F:ATP binding"/>
    <property type="evidence" value="ECO:0007669"/>
    <property type="project" value="UniProtKB-KW"/>
</dbReference>
<keyword evidence="16" id="KW-0904">Protein phosphatase</keyword>
<dbReference type="InterPro" id="IPR036890">
    <property type="entry name" value="HATPase_C_sf"/>
</dbReference>
<evidence type="ECO:0000256" key="15">
    <source>
        <dbReference type="ARBA" id="ARBA00022842"/>
    </source>
</evidence>
<evidence type="ECO:0000256" key="20">
    <source>
        <dbReference type="ARBA" id="ARBA00023026"/>
    </source>
</evidence>
<keyword evidence="17 25" id="KW-1133">Transmembrane helix</keyword>
<comment type="cofactor">
    <cofactor evidence="3">
        <name>Mg(2+)</name>
        <dbReference type="ChEBI" id="CHEBI:18420"/>
    </cofactor>
</comment>
<dbReference type="SMART" id="SM00387">
    <property type="entry name" value="HATPase_c"/>
    <property type="match status" value="1"/>
</dbReference>
<dbReference type="InterPro" id="IPR003660">
    <property type="entry name" value="HAMP_dom"/>
</dbReference>
<dbReference type="CDD" id="cd00082">
    <property type="entry name" value="HisKA"/>
    <property type="match status" value="1"/>
</dbReference>
<evidence type="ECO:0000256" key="3">
    <source>
        <dbReference type="ARBA" id="ARBA00001946"/>
    </source>
</evidence>
<dbReference type="Gene3D" id="6.10.340.10">
    <property type="match status" value="1"/>
</dbReference>
<dbReference type="GO" id="GO:0005509">
    <property type="term" value="F:calcium ion binding"/>
    <property type="evidence" value="ECO:0007669"/>
    <property type="project" value="UniProtKB-ARBA"/>
</dbReference>
<dbReference type="SMART" id="SM00304">
    <property type="entry name" value="HAMP"/>
    <property type="match status" value="1"/>
</dbReference>
<evidence type="ECO:0000313" key="29">
    <source>
        <dbReference type="Proteomes" id="UP001165079"/>
    </source>
</evidence>
<dbReference type="PANTHER" id="PTHR44936">
    <property type="entry name" value="SENSOR PROTEIN CREC"/>
    <property type="match status" value="1"/>
</dbReference>
<dbReference type="InterPro" id="IPR004358">
    <property type="entry name" value="Sig_transdc_His_kin-like_C"/>
</dbReference>
<dbReference type="InterPro" id="IPR036097">
    <property type="entry name" value="HisK_dim/P_sf"/>
</dbReference>
<dbReference type="PROSITE" id="PS50885">
    <property type="entry name" value="HAMP"/>
    <property type="match status" value="1"/>
</dbReference>
<keyword evidence="18" id="KW-0902">Two-component regulatory system</keyword>
<evidence type="ECO:0000256" key="12">
    <source>
        <dbReference type="ARBA" id="ARBA00022777"/>
    </source>
</evidence>
<evidence type="ECO:0000256" key="9">
    <source>
        <dbReference type="ARBA" id="ARBA00022679"/>
    </source>
</evidence>
<keyword evidence="7" id="KW-1003">Cell membrane</keyword>
<dbReference type="RefSeq" id="WP_285660921.1">
    <property type="nucleotide sequence ID" value="NZ_BSTX01000001.1"/>
</dbReference>
<comment type="subcellular location">
    <subcellularLocation>
        <location evidence="5">Cell membrane</location>
        <topology evidence="5">Multi-pass membrane protein</topology>
    </subcellularLocation>
</comment>
<dbReference type="PANTHER" id="PTHR44936:SF9">
    <property type="entry name" value="SENSOR PROTEIN CREC"/>
    <property type="match status" value="1"/>
</dbReference>
<dbReference type="Proteomes" id="UP001165079">
    <property type="component" value="Unassembled WGS sequence"/>
</dbReference>
<dbReference type="FunFam" id="1.10.287.130:FF:000001">
    <property type="entry name" value="Two-component sensor histidine kinase"/>
    <property type="match status" value="1"/>
</dbReference>
<evidence type="ECO:0000256" key="14">
    <source>
        <dbReference type="ARBA" id="ARBA00022840"/>
    </source>
</evidence>
<dbReference type="GO" id="GO:0005886">
    <property type="term" value="C:plasma membrane"/>
    <property type="evidence" value="ECO:0007669"/>
    <property type="project" value="UniProtKB-SubCell"/>
</dbReference>
<dbReference type="Pfam" id="PF02518">
    <property type="entry name" value="HATPase_c"/>
    <property type="match status" value="1"/>
</dbReference>
<keyword evidence="10 25" id="KW-0812">Transmembrane</keyword>
<evidence type="ECO:0000256" key="8">
    <source>
        <dbReference type="ARBA" id="ARBA00022553"/>
    </source>
</evidence>
<keyword evidence="11" id="KW-0547">Nucleotide-binding</keyword>